<dbReference type="GO" id="GO:0008202">
    <property type="term" value="P:steroid metabolic process"/>
    <property type="evidence" value="ECO:0007669"/>
    <property type="project" value="TreeGrafter"/>
</dbReference>
<accession>A0A183BYU5</accession>
<dbReference type="GO" id="GO:0016491">
    <property type="term" value="F:oxidoreductase activity"/>
    <property type="evidence" value="ECO:0007669"/>
    <property type="project" value="UniProtKB-KW"/>
</dbReference>
<dbReference type="SUPFAM" id="SSF51735">
    <property type="entry name" value="NAD(P)-binding Rossmann-fold domains"/>
    <property type="match status" value="1"/>
</dbReference>
<dbReference type="Pfam" id="PF00106">
    <property type="entry name" value="adh_short"/>
    <property type="match status" value="1"/>
</dbReference>
<reference evidence="3" key="2">
    <citation type="submission" date="2014-05" db="EMBL/GenBank/DDBJ databases">
        <title>The genome and life-stage specific transcriptomes of Globodera pallida elucidate key aspects of plant parasitism by a cyst nematode.</title>
        <authorList>
            <person name="Cotton J.A."/>
            <person name="Lilley C.J."/>
            <person name="Jones L.M."/>
            <person name="Kikuchi T."/>
            <person name="Reid A.J."/>
            <person name="Thorpe P."/>
            <person name="Tsai I.J."/>
            <person name="Beasley H."/>
            <person name="Blok V."/>
            <person name="Cock P.J.A."/>
            <person name="Van den Akker S.E."/>
            <person name="Holroyd N."/>
            <person name="Hunt M."/>
            <person name="Mantelin S."/>
            <person name="Naghra H."/>
            <person name="Pain A."/>
            <person name="Palomares-Rius J.E."/>
            <person name="Zarowiecki M."/>
            <person name="Berriman M."/>
            <person name="Jones J.T."/>
            <person name="Urwin P.E."/>
        </authorList>
    </citation>
    <scope>NUCLEOTIDE SEQUENCE [LARGE SCALE GENOMIC DNA]</scope>
    <source>
        <strain evidence="3">Lindley</strain>
    </source>
</reference>
<proteinExistence type="inferred from homology"/>
<protein>
    <submittedName>
        <fullName evidence="4">17-beta-hydroxysteroid dehydrogenase type 6</fullName>
    </submittedName>
</protein>
<keyword evidence="3" id="KW-1185">Reference proteome</keyword>
<keyword evidence="1" id="KW-0560">Oxidoreductase</keyword>
<evidence type="ECO:0000313" key="3">
    <source>
        <dbReference type="Proteomes" id="UP000050741"/>
    </source>
</evidence>
<reference evidence="4" key="3">
    <citation type="submission" date="2016-06" db="UniProtKB">
        <authorList>
            <consortium name="WormBaseParasite"/>
        </authorList>
    </citation>
    <scope>IDENTIFICATION</scope>
</reference>
<dbReference type="InterPro" id="IPR020904">
    <property type="entry name" value="Sc_DH/Rdtase_CS"/>
</dbReference>
<dbReference type="PRINTS" id="PR00080">
    <property type="entry name" value="SDRFAMILY"/>
</dbReference>
<dbReference type="PANTHER" id="PTHR43313">
    <property type="entry name" value="SHORT-CHAIN DEHYDROGENASE/REDUCTASE FAMILY 9C"/>
    <property type="match status" value="1"/>
</dbReference>
<dbReference type="PANTHER" id="PTHR43313:SF34">
    <property type="entry name" value="RETINOL DEHYDROGENASE 7"/>
    <property type="match status" value="1"/>
</dbReference>
<dbReference type="WBParaSite" id="GPLIN_000578500">
    <property type="protein sequence ID" value="GPLIN_000578500"/>
    <property type="gene ID" value="GPLIN_000578500"/>
</dbReference>
<dbReference type="PRINTS" id="PR00081">
    <property type="entry name" value="GDHRDH"/>
</dbReference>
<evidence type="ECO:0000313" key="4">
    <source>
        <dbReference type="WBParaSite" id="GPLIN_000578500"/>
    </source>
</evidence>
<dbReference type="Gene3D" id="3.40.50.720">
    <property type="entry name" value="NAD(P)-binding Rossmann-like Domain"/>
    <property type="match status" value="1"/>
</dbReference>
<dbReference type="Proteomes" id="UP000050741">
    <property type="component" value="Unassembled WGS sequence"/>
</dbReference>
<sequence length="343" mass="38669">MFLFLLLLVPIYYALRYLWELIPLSNLSKRAVFVTGCDSGFGYLLALKLAQHGLPTYAGCLTKQGQDQLMEEAKKRGISGKLKPVPLDITNDKSVKEASEFVRKDLSSGNNELWGLVNNAGIFSCYGPDAWTSIEDYKLSMEVNCWGTIRCCQAFLPLIKRSKGRFVSISSVAGRVSVPCGAPYSVAKYGVEAYMDAIRLELECWGIGCCILEPGMFRTKLIDATAMTARVDKAWQNLTPEIQEEYGEQLKNKFVASWNRLFKELASDRLDHVVDAYFHAVTARFPRYRYRVGWDAILLYIPYSFLPTGLADFVFRTITQLLSGDSLPAALEKQKNMLKKKLI</sequence>
<dbReference type="PROSITE" id="PS00061">
    <property type="entry name" value="ADH_SHORT"/>
    <property type="match status" value="1"/>
</dbReference>
<comment type="similarity">
    <text evidence="2">Belongs to the short-chain dehydrogenases/reductases (SDR) family.</text>
</comment>
<dbReference type="AlphaFoldDB" id="A0A183BYU5"/>
<evidence type="ECO:0000256" key="2">
    <source>
        <dbReference type="RuleBase" id="RU000363"/>
    </source>
</evidence>
<reference evidence="3" key="1">
    <citation type="submission" date="2013-12" db="EMBL/GenBank/DDBJ databases">
        <authorList>
            <person name="Aslett M."/>
        </authorList>
    </citation>
    <scope>NUCLEOTIDE SEQUENCE [LARGE SCALE GENOMIC DNA]</scope>
    <source>
        <strain evidence="3">Lindley</strain>
    </source>
</reference>
<organism evidence="3 4">
    <name type="scientific">Globodera pallida</name>
    <name type="common">Potato cyst nematode worm</name>
    <name type="synonym">Heterodera pallida</name>
    <dbReference type="NCBI Taxonomy" id="36090"/>
    <lineage>
        <taxon>Eukaryota</taxon>
        <taxon>Metazoa</taxon>
        <taxon>Ecdysozoa</taxon>
        <taxon>Nematoda</taxon>
        <taxon>Chromadorea</taxon>
        <taxon>Rhabditida</taxon>
        <taxon>Tylenchina</taxon>
        <taxon>Tylenchomorpha</taxon>
        <taxon>Tylenchoidea</taxon>
        <taxon>Heteroderidae</taxon>
        <taxon>Heteroderinae</taxon>
        <taxon>Globodera</taxon>
    </lineage>
</organism>
<dbReference type="InterPro" id="IPR002347">
    <property type="entry name" value="SDR_fam"/>
</dbReference>
<evidence type="ECO:0000256" key="1">
    <source>
        <dbReference type="ARBA" id="ARBA00023002"/>
    </source>
</evidence>
<dbReference type="InterPro" id="IPR036291">
    <property type="entry name" value="NAD(P)-bd_dom_sf"/>
</dbReference>
<name>A0A183BYU5_GLOPA</name>